<dbReference type="InterPro" id="IPR036938">
    <property type="entry name" value="PAP2/HPO_sf"/>
</dbReference>
<dbReference type="PANTHER" id="PTHR14969">
    <property type="entry name" value="SPHINGOSINE-1-PHOSPHATE PHOSPHOHYDROLASE"/>
    <property type="match status" value="1"/>
</dbReference>
<organism evidence="3 5">
    <name type="scientific">Candidatus Chlorohelix allophototropha</name>
    <dbReference type="NCBI Taxonomy" id="3003348"/>
    <lineage>
        <taxon>Bacteria</taxon>
        <taxon>Bacillati</taxon>
        <taxon>Chloroflexota</taxon>
        <taxon>Chloroflexia</taxon>
        <taxon>Candidatus Chloroheliales</taxon>
        <taxon>Candidatus Chloroheliaceae</taxon>
        <taxon>Candidatus Chlorohelix</taxon>
    </lineage>
</organism>
<dbReference type="Proteomes" id="UP000521676">
    <property type="component" value="Unassembled WGS sequence"/>
</dbReference>
<dbReference type="AlphaFoldDB" id="A0A8T7LWH5"/>
<accession>A0A8T7LWH5</accession>
<reference evidence="4" key="2">
    <citation type="journal article" date="2024" name="Nature">
        <title>Anoxygenic phototroph of the Chloroflexota uses a type I reaction centre.</title>
        <authorList>
            <person name="Tsuji J.M."/>
            <person name="Shaw N.A."/>
            <person name="Nagashima S."/>
            <person name="Venkiteswaran J.J."/>
            <person name="Schiff S.L."/>
            <person name="Watanabe T."/>
            <person name="Fukui M."/>
            <person name="Hanada S."/>
            <person name="Tank M."/>
            <person name="Neufeld J.D."/>
        </authorList>
    </citation>
    <scope>NUCLEOTIDE SEQUENCE</scope>
    <source>
        <strain evidence="4">L227-S17</strain>
    </source>
</reference>
<evidence type="ECO:0000313" key="4">
    <source>
        <dbReference type="EMBL" id="WJW67188.1"/>
    </source>
</evidence>
<gene>
    <name evidence="3" type="ORF">HXX08_05480</name>
    <name evidence="4" type="ORF">OZ401_000444</name>
</gene>
<dbReference type="SMART" id="SM00014">
    <property type="entry name" value="acidPPc"/>
    <property type="match status" value="1"/>
</dbReference>
<dbReference type="Pfam" id="PF01569">
    <property type="entry name" value="PAP2"/>
    <property type="match status" value="1"/>
</dbReference>
<dbReference type="EMBL" id="CP128399">
    <property type="protein sequence ID" value="WJW67188.1"/>
    <property type="molecule type" value="Genomic_DNA"/>
</dbReference>
<keyword evidence="1" id="KW-0472">Membrane</keyword>
<feature type="transmembrane region" description="Helical" evidence="1">
    <location>
        <begin position="108"/>
        <end position="129"/>
    </location>
</feature>
<evidence type="ECO:0000313" key="5">
    <source>
        <dbReference type="Proteomes" id="UP000521676"/>
    </source>
</evidence>
<name>A0A8T7LWH5_9CHLR</name>
<reference evidence="3 5" key="1">
    <citation type="submission" date="2020-06" db="EMBL/GenBank/DDBJ databases">
        <title>Anoxygenic phototrophic Chloroflexota member uses a Type I reaction center.</title>
        <authorList>
            <person name="Tsuji J.M."/>
            <person name="Shaw N.A."/>
            <person name="Nagashima S."/>
            <person name="Venkiteswaran J."/>
            <person name="Schiff S.L."/>
            <person name="Hanada S."/>
            <person name="Tank M."/>
            <person name="Neufeld J.D."/>
        </authorList>
    </citation>
    <scope>NUCLEOTIDE SEQUENCE [LARGE SCALE GENOMIC DNA]</scope>
    <source>
        <strain evidence="3">L227-S17</strain>
    </source>
</reference>
<protein>
    <submittedName>
        <fullName evidence="3">Phosphatase PAP2 family protein</fullName>
    </submittedName>
</protein>
<feature type="transmembrane region" description="Helical" evidence="1">
    <location>
        <begin position="207"/>
        <end position="228"/>
    </location>
</feature>
<dbReference type="PANTHER" id="PTHR14969:SF13">
    <property type="entry name" value="AT30094P"/>
    <property type="match status" value="1"/>
</dbReference>
<dbReference type="Gene3D" id="1.20.144.10">
    <property type="entry name" value="Phosphatidic acid phosphatase type 2/haloperoxidase"/>
    <property type="match status" value="2"/>
</dbReference>
<dbReference type="EMBL" id="JACATZ010000001">
    <property type="protein sequence ID" value="NWJ45313.1"/>
    <property type="molecule type" value="Genomic_DNA"/>
</dbReference>
<dbReference type="SUPFAM" id="SSF48317">
    <property type="entry name" value="Acid phosphatase/Vanadium-dependent haloperoxidase"/>
    <property type="match status" value="1"/>
</dbReference>
<evidence type="ECO:0000256" key="1">
    <source>
        <dbReference type="SAM" id="Phobius"/>
    </source>
</evidence>
<dbReference type="RefSeq" id="WP_341469086.1">
    <property type="nucleotide sequence ID" value="NZ_CP128399.1"/>
</dbReference>
<dbReference type="InterPro" id="IPR000326">
    <property type="entry name" value="PAP2/HPO"/>
</dbReference>
<feature type="transmembrane region" description="Helical" evidence="1">
    <location>
        <begin position="75"/>
        <end position="101"/>
    </location>
</feature>
<evidence type="ECO:0000313" key="6">
    <source>
        <dbReference type="Proteomes" id="UP001431572"/>
    </source>
</evidence>
<feature type="domain" description="Phosphatidic acid phosphatase type 2/haloperoxidase" evidence="2">
    <location>
        <begin position="106"/>
        <end position="222"/>
    </location>
</feature>
<dbReference type="CDD" id="cd03392">
    <property type="entry name" value="PAP2_like_2"/>
    <property type="match status" value="1"/>
</dbReference>
<keyword evidence="6" id="KW-1185">Reference proteome</keyword>
<sequence>MFIIKFLRKLPWFETLFNLIKHLGLYAVSALAGALIFLWCFGELTENLLENEFTNLDSDFGNWVHSFANPLLDTIFTLFTSLGNALGIVILTLVTVGIFVWRKYYFYSWLLLLTVGGGLILNQAMKFLFRRPRPQMWTSVIERPDSFSFPSGHATVAFCYFGLLLWIGLKYFKRTTLRLAWALLMLILIFMIGLSRIYLGVHYLTDVIGGYLSGGFWLLALLGSTSIYRQVRRNGK</sequence>
<evidence type="ECO:0000259" key="2">
    <source>
        <dbReference type="SMART" id="SM00014"/>
    </source>
</evidence>
<evidence type="ECO:0000313" key="3">
    <source>
        <dbReference type="EMBL" id="NWJ45313.1"/>
    </source>
</evidence>
<keyword evidence="1" id="KW-1133">Transmembrane helix</keyword>
<proteinExistence type="predicted"/>
<feature type="transmembrane region" description="Helical" evidence="1">
    <location>
        <begin position="179"/>
        <end position="201"/>
    </location>
</feature>
<feature type="transmembrane region" description="Helical" evidence="1">
    <location>
        <begin position="149"/>
        <end position="167"/>
    </location>
</feature>
<keyword evidence="1" id="KW-0812">Transmembrane</keyword>
<dbReference type="Proteomes" id="UP001431572">
    <property type="component" value="Chromosome 1"/>
</dbReference>
<feature type="transmembrane region" description="Helical" evidence="1">
    <location>
        <begin position="23"/>
        <end position="44"/>
    </location>
</feature>